<protein>
    <submittedName>
        <fullName evidence="5">Group IV decarboxylase</fullName>
    </submittedName>
</protein>
<dbReference type="GO" id="GO:0009089">
    <property type="term" value="P:lysine biosynthetic process via diaminopimelate"/>
    <property type="evidence" value="ECO:0007669"/>
    <property type="project" value="TreeGrafter"/>
</dbReference>
<evidence type="ECO:0000256" key="1">
    <source>
        <dbReference type="ARBA" id="ARBA00001933"/>
    </source>
</evidence>
<dbReference type="InterPro" id="IPR000183">
    <property type="entry name" value="Orn/DAP/Arg_de-COase"/>
</dbReference>
<dbReference type="SUPFAM" id="SSF50621">
    <property type="entry name" value="Alanine racemase C-terminal domain-like"/>
    <property type="match status" value="1"/>
</dbReference>
<dbReference type="Pfam" id="PF02784">
    <property type="entry name" value="Orn_Arg_deC_N"/>
    <property type="match status" value="1"/>
</dbReference>
<feature type="active site" description="Proton donor" evidence="3">
    <location>
        <position position="371"/>
    </location>
</feature>
<evidence type="ECO:0000256" key="2">
    <source>
        <dbReference type="ARBA" id="ARBA00022898"/>
    </source>
</evidence>
<comment type="cofactor">
    <cofactor evidence="1 3">
        <name>pyridoxal 5'-phosphate</name>
        <dbReference type="ChEBI" id="CHEBI:597326"/>
    </cofactor>
</comment>
<dbReference type="Gene3D" id="2.40.37.10">
    <property type="entry name" value="Lyase, Ornithine Decarboxylase, Chain A, domain 1"/>
    <property type="match status" value="1"/>
</dbReference>
<feature type="domain" description="Orn/DAP/Arg decarboxylase 2 N-terminal" evidence="4">
    <location>
        <begin position="54"/>
        <end position="300"/>
    </location>
</feature>
<dbReference type="PRINTS" id="PR01182">
    <property type="entry name" value="ORNDCRBXLASE"/>
</dbReference>
<name>D3BE71_HETP5</name>
<accession>D3BE71</accession>
<dbReference type="Gene3D" id="3.20.20.10">
    <property type="entry name" value="Alanine racemase"/>
    <property type="match status" value="1"/>
</dbReference>
<dbReference type="EMBL" id="ADBJ01000031">
    <property type="protein sequence ID" value="EFA80202.1"/>
    <property type="molecule type" value="Genomic_DNA"/>
</dbReference>
<dbReference type="InterPro" id="IPR022644">
    <property type="entry name" value="De-COase2_N"/>
</dbReference>
<dbReference type="FunFam" id="3.20.20.10:FF:000008">
    <property type="entry name" value="Ornithine decarboxylase"/>
    <property type="match status" value="1"/>
</dbReference>
<evidence type="ECO:0000256" key="3">
    <source>
        <dbReference type="PIRSR" id="PIRSR600183-50"/>
    </source>
</evidence>
<dbReference type="GO" id="GO:0006596">
    <property type="term" value="P:polyamine biosynthetic process"/>
    <property type="evidence" value="ECO:0007669"/>
    <property type="project" value="InterPro"/>
</dbReference>
<feature type="modified residue" description="N6-(pyridoxal phosphate)lysine" evidence="3">
    <location>
        <position position="75"/>
    </location>
</feature>
<comment type="caution">
    <text evidence="5">The sequence shown here is derived from an EMBL/GenBank/DDBJ whole genome shotgun (WGS) entry which is preliminary data.</text>
</comment>
<dbReference type="RefSeq" id="XP_020432322.1">
    <property type="nucleotide sequence ID" value="XM_020577874.1"/>
</dbReference>
<dbReference type="GO" id="GO:0008836">
    <property type="term" value="F:diaminopimelate decarboxylase activity"/>
    <property type="evidence" value="ECO:0007669"/>
    <property type="project" value="TreeGrafter"/>
</dbReference>
<dbReference type="SUPFAM" id="SSF51419">
    <property type="entry name" value="PLP-binding barrel"/>
    <property type="match status" value="1"/>
</dbReference>
<dbReference type="PANTHER" id="PTHR43727:SF3">
    <property type="entry name" value="GROUP IV DECARBOXYLASE"/>
    <property type="match status" value="1"/>
</dbReference>
<gene>
    <name evidence="5" type="primary">ddcB</name>
    <name evidence="5" type="ORF">PPL_07024</name>
</gene>
<keyword evidence="2 3" id="KW-0663">Pyridoxal phosphate</keyword>
<dbReference type="AlphaFoldDB" id="D3BE71"/>
<evidence type="ECO:0000259" key="4">
    <source>
        <dbReference type="Pfam" id="PF02784"/>
    </source>
</evidence>
<organism evidence="5 6">
    <name type="scientific">Heterostelium pallidum (strain ATCC 26659 / Pp 5 / PN500)</name>
    <name type="common">Cellular slime mold</name>
    <name type="synonym">Polysphondylium pallidum</name>
    <dbReference type="NCBI Taxonomy" id="670386"/>
    <lineage>
        <taxon>Eukaryota</taxon>
        <taxon>Amoebozoa</taxon>
        <taxon>Evosea</taxon>
        <taxon>Eumycetozoa</taxon>
        <taxon>Dictyostelia</taxon>
        <taxon>Acytosteliales</taxon>
        <taxon>Acytosteliaceae</taxon>
        <taxon>Heterostelium</taxon>
    </lineage>
</organism>
<evidence type="ECO:0000313" key="6">
    <source>
        <dbReference type="Proteomes" id="UP000001396"/>
    </source>
</evidence>
<sequence>MINNITNSREEIVVDNQHSDSVNCLSWKKEALKLAIDEKIFEKDPLILLYNLDHFRSLAREANEQLGGIQSMAIKSNPVMGLMKEAVRCGLGAEVASFGELKIAEAAGFPVEKIIYDSPIKSQEELEYALNLGVKLNVDNFQELDRIIAIVEKMSAEKLATVCVGIRVNPQVAAGKYQDLSTGVPTSKFGIGMENSERIVQMYQTYKWLNNVHLHVGSQGFEMSQTSDAIVKVFELVEHINQLTNKQIRFFNIGGGLSVNFDSEKDTPTFSQYAAHLREKLPRLFSGDYVVISEFGRSYFAKSGVVVSKVEYTKQSGGRDIGVIHAGANLFIRTIYQHPLWKLRVTAFSHEGQYLDGSNGSSIYDLAGPCCFAADLLVKERKLPHLNPNDFIMVHDSGAYMYSSYSHYNLRLAPPIYAIDSEVQNLRLIKKGETIEDKIRFFS</sequence>
<proteinExistence type="predicted"/>
<dbReference type="InterPro" id="IPR002433">
    <property type="entry name" value="Orn_de-COase"/>
</dbReference>
<dbReference type="GeneID" id="31362505"/>
<dbReference type="InParanoid" id="D3BE71"/>
<reference evidence="5 6" key="1">
    <citation type="journal article" date="2011" name="Genome Res.">
        <title>Phylogeny-wide analysis of social amoeba genomes highlights ancient origins for complex intercellular communication.</title>
        <authorList>
            <person name="Heidel A.J."/>
            <person name="Lawal H.M."/>
            <person name="Felder M."/>
            <person name="Schilde C."/>
            <person name="Helps N.R."/>
            <person name="Tunggal B."/>
            <person name="Rivero F."/>
            <person name="John U."/>
            <person name="Schleicher M."/>
            <person name="Eichinger L."/>
            <person name="Platzer M."/>
            <person name="Noegel A.A."/>
            <person name="Schaap P."/>
            <person name="Gloeckner G."/>
        </authorList>
    </citation>
    <scope>NUCLEOTIDE SEQUENCE [LARGE SCALE GENOMIC DNA]</scope>
    <source>
        <strain evidence="6">ATCC 26659 / Pp 5 / PN500</strain>
    </source>
</reference>
<dbReference type="InterPro" id="IPR029066">
    <property type="entry name" value="PLP-binding_barrel"/>
</dbReference>
<dbReference type="Proteomes" id="UP000001396">
    <property type="component" value="Unassembled WGS sequence"/>
</dbReference>
<evidence type="ECO:0000313" key="5">
    <source>
        <dbReference type="EMBL" id="EFA80202.1"/>
    </source>
</evidence>
<dbReference type="PRINTS" id="PR01179">
    <property type="entry name" value="ODADCRBXLASE"/>
</dbReference>
<dbReference type="InterPro" id="IPR009006">
    <property type="entry name" value="Ala_racemase/Decarboxylase_C"/>
</dbReference>
<dbReference type="STRING" id="670386.D3BE71"/>
<dbReference type="OMA" id="IPYFPGE"/>
<dbReference type="PANTHER" id="PTHR43727">
    <property type="entry name" value="DIAMINOPIMELATE DECARBOXYLASE"/>
    <property type="match status" value="1"/>
</dbReference>
<keyword evidence="6" id="KW-1185">Reference proteome</keyword>